<sequence length="163" mass="17703">MTTETTSTPETPAPAPEEAQAAPEAAPSTVPVPPAPVGPSRGYMMLAYGLFLPAMMTGLAMMFAGHAGLLLDVTGAAGLFLLWRNKADFIGTIYESHVTWLTRTFIYTLAGFMLGFITFSFQAGQNFAGLVFLVVGIYYIYRVFKGFRTFARARALRDPLAFV</sequence>
<keyword evidence="4" id="KW-1185">Reference proteome</keyword>
<dbReference type="OrthoDB" id="5405464at2"/>
<gene>
    <name evidence="3" type="ORF">ROR02_29200</name>
</gene>
<evidence type="ECO:0000313" key="3">
    <source>
        <dbReference type="EMBL" id="GEO82789.1"/>
    </source>
</evidence>
<keyword evidence="2" id="KW-1133">Transmembrane helix</keyword>
<name>A0A512HBG0_9PROT</name>
<feature type="transmembrane region" description="Helical" evidence="2">
    <location>
        <begin position="50"/>
        <end position="83"/>
    </location>
</feature>
<keyword evidence="2" id="KW-0812">Transmembrane</keyword>
<keyword evidence="2" id="KW-0472">Membrane</keyword>
<feature type="transmembrane region" description="Helical" evidence="2">
    <location>
        <begin position="104"/>
        <end position="121"/>
    </location>
</feature>
<dbReference type="Proteomes" id="UP000321567">
    <property type="component" value="Unassembled WGS sequence"/>
</dbReference>
<dbReference type="EMBL" id="BJZO01000111">
    <property type="protein sequence ID" value="GEO82789.1"/>
    <property type="molecule type" value="Genomic_DNA"/>
</dbReference>
<evidence type="ECO:0000313" key="4">
    <source>
        <dbReference type="Proteomes" id="UP000321567"/>
    </source>
</evidence>
<feature type="transmembrane region" description="Helical" evidence="2">
    <location>
        <begin position="127"/>
        <end position="144"/>
    </location>
</feature>
<comment type="caution">
    <text evidence="3">The sequence shown here is derived from an EMBL/GenBank/DDBJ whole genome shotgun (WGS) entry which is preliminary data.</text>
</comment>
<protein>
    <submittedName>
        <fullName evidence="3">Uncharacterized protein</fullName>
    </submittedName>
</protein>
<evidence type="ECO:0000256" key="1">
    <source>
        <dbReference type="SAM" id="MobiDB-lite"/>
    </source>
</evidence>
<evidence type="ECO:0000256" key="2">
    <source>
        <dbReference type="SAM" id="Phobius"/>
    </source>
</evidence>
<dbReference type="AlphaFoldDB" id="A0A512HBG0"/>
<dbReference type="RefSeq" id="WP_147164816.1">
    <property type="nucleotide sequence ID" value="NZ_BJZO01000111.1"/>
</dbReference>
<accession>A0A512HBG0</accession>
<organism evidence="3 4">
    <name type="scientific">Pararhodospirillum oryzae</name>
    <dbReference type="NCBI Taxonomy" id="478448"/>
    <lineage>
        <taxon>Bacteria</taxon>
        <taxon>Pseudomonadati</taxon>
        <taxon>Pseudomonadota</taxon>
        <taxon>Alphaproteobacteria</taxon>
        <taxon>Rhodospirillales</taxon>
        <taxon>Rhodospirillaceae</taxon>
        <taxon>Pararhodospirillum</taxon>
    </lineage>
</organism>
<feature type="compositionally biased region" description="Low complexity" evidence="1">
    <location>
        <begin position="1"/>
        <end position="29"/>
    </location>
</feature>
<feature type="region of interest" description="Disordered" evidence="1">
    <location>
        <begin position="1"/>
        <end position="32"/>
    </location>
</feature>
<reference evidence="3 4" key="1">
    <citation type="submission" date="2019-07" db="EMBL/GenBank/DDBJ databases">
        <title>Whole genome shotgun sequence of Rhodospirillum oryzae NBRC 107573.</title>
        <authorList>
            <person name="Hosoyama A."/>
            <person name="Uohara A."/>
            <person name="Ohji S."/>
            <person name="Ichikawa N."/>
        </authorList>
    </citation>
    <scope>NUCLEOTIDE SEQUENCE [LARGE SCALE GENOMIC DNA]</scope>
    <source>
        <strain evidence="3 4">NBRC 107573</strain>
    </source>
</reference>
<proteinExistence type="predicted"/>